<dbReference type="InterPro" id="IPR050583">
    <property type="entry name" value="Mycobacterial_A85_antigen"/>
</dbReference>
<dbReference type="PANTHER" id="PTHR48098">
    <property type="entry name" value="ENTEROCHELIN ESTERASE-RELATED"/>
    <property type="match status" value="1"/>
</dbReference>
<dbReference type="RefSeq" id="WP_348395219.1">
    <property type="nucleotide sequence ID" value="NZ_CP136600.1"/>
</dbReference>
<name>A0ABZ0GKL4_9GAMM</name>
<dbReference type="SUPFAM" id="SSF53474">
    <property type="entry name" value="alpha/beta-Hydrolases"/>
    <property type="match status" value="1"/>
</dbReference>
<dbReference type="EMBL" id="CP136600">
    <property type="protein sequence ID" value="WOH36406.1"/>
    <property type="molecule type" value="Genomic_DNA"/>
</dbReference>
<dbReference type="GO" id="GO:0016787">
    <property type="term" value="F:hydrolase activity"/>
    <property type="evidence" value="ECO:0007669"/>
    <property type="project" value="UniProtKB-KW"/>
</dbReference>
<dbReference type="Gene3D" id="3.40.50.1820">
    <property type="entry name" value="alpha/beta hydrolase"/>
    <property type="match status" value="1"/>
</dbReference>
<protein>
    <submittedName>
        <fullName evidence="1">Alpha/beta hydrolase-fold protein</fullName>
    </submittedName>
</protein>
<keyword evidence="2" id="KW-1185">Reference proteome</keyword>
<reference evidence="1 2" key="1">
    <citation type="submission" date="2023-09" db="EMBL/GenBank/DDBJ databases">
        <authorList>
            <person name="Qi X."/>
        </authorList>
    </citation>
    <scope>NUCLEOTIDE SEQUENCE [LARGE SCALE GENOMIC DNA]</scope>
    <source>
        <strain evidence="1 2">S1-1</strain>
    </source>
</reference>
<evidence type="ECO:0000313" key="2">
    <source>
        <dbReference type="Proteomes" id="UP001301442"/>
    </source>
</evidence>
<dbReference type="InterPro" id="IPR000801">
    <property type="entry name" value="Esterase-like"/>
</dbReference>
<dbReference type="InterPro" id="IPR029058">
    <property type="entry name" value="AB_hydrolase_fold"/>
</dbReference>
<keyword evidence="1" id="KW-0378">Hydrolase</keyword>
<dbReference type="Pfam" id="PF00756">
    <property type="entry name" value="Esterase"/>
    <property type="match status" value="1"/>
</dbReference>
<gene>
    <name evidence="1" type="ORF">RI844_13615</name>
</gene>
<evidence type="ECO:0000313" key="1">
    <source>
        <dbReference type="EMBL" id="WOH36406.1"/>
    </source>
</evidence>
<dbReference type="PANTHER" id="PTHR48098:SF3">
    <property type="entry name" value="IRON(III) ENTEROBACTIN ESTERASE"/>
    <property type="match status" value="1"/>
</dbReference>
<accession>A0ABZ0GKL4</accession>
<organism evidence="1 2">
    <name type="scientific">Thalassotalea fonticola</name>
    <dbReference type="NCBI Taxonomy" id="3065649"/>
    <lineage>
        <taxon>Bacteria</taxon>
        <taxon>Pseudomonadati</taxon>
        <taxon>Pseudomonadota</taxon>
        <taxon>Gammaproteobacteria</taxon>
        <taxon>Alteromonadales</taxon>
        <taxon>Colwelliaceae</taxon>
        <taxon>Thalassotalea</taxon>
    </lineage>
</organism>
<dbReference type="Proteomes" id="UP001301442">
    <property type="component" value="Chromosome"/>
</dbReference>
<proteinExistence type="predicted"/>
<sequence>MVSKLTKRTFHSKIYEGTHRDYWVYIPERYKGDTPANLMVFQDGYYYIDEAKPMRAPQVIDKLIASNKIPPTVCVFINPGIIKEPTKPEHHSDTLRSFEYDSVNDQYTRFLINELLPEALDGLNISQDPKERATVGFSSGGICAWSIAWFRPDLFGNVLSHCGSFVDIRGGGKFPYLIRNEYPKPIRMFFQSGSNDLNTKYGNWALANKQMESALNFKGYDYRFEFGSEGHNLVHGGDLLEASIMWLFGKNA</sequence>